<proteinExistence type="predicted"/>
<keyword evidence="1" id="KW-0812">Transmembrane</keyword>
<evidence type="ECO:0000313" key="3">
    <source>
        <dbReference type="Proteomes" id="UP000809621"/>
    </source>
</evidence>
<evidence type="ECO:0000256" key="1">
    <source>
        <dbReference type="SAM" id="Phobius"/>
    </source>
</evidence>
<evidence type="ECO:0000313" key="2">
    <source>
        <dbReference type="EMBL" id="MBM7036250.1"/>
    </source>
</evidence>
<name>A0ABS2HFA7_9VIBR</name>
<protein>
    <submittedName>
        <fullName evidence="2">Uncharacterized protein</fullName>
    </submittedName>
</protein>
<dbReference type="EMBL" id="JAFEUM010000002">
    <property type="protein sequence ID" value="MBM7036250.1"/>
    <property type="molecule type" value="Genomic_DNA"/>
</dbReference>
<feature type="transmembrane region" description="Helical" evidence="1">
    <location>
        <begin position="34"/>
        <end position="55"/>
    </location>
</feature>
<dbReference type="RefSeq" id="WP_205158047.1">
    <property type="nucleotide sequence ID" value="NZ_JAFEUM010000002.1"/>
</dbReference>
<keyword evidence="3" id="KW-1185">Reference proteome</keyword>
<keyword evidence="1" id="KW-1133">Transmembrane helix</keyword>
<organism evidence="2 3">
    <name type="scientific">Vibrio ulleungensis</name>
    <dbReference type="NCBI Taxonomy" id="2807619"/>
    <lineage>
        <taxon>Bacteria</taxon>
        <taxon>Pseudomonadati</taxon>
        <taxon>Pseudomonadota</taxon>
        <taxon>Gammaproteobacteria</taxon>
        <taxon>Vibrionales</taxon>
        <taxon>Vibrionaceae</taxon>
        <taxon>Vibrio</taxon>
    </lineage>
</organism>
<reference evidence="2 3" key="1">
    <citation type="submission" date="2021-02" db="EMBL/GenBank/DDBJ databases">
        <authorList>
            <person name="Park J.-S."/>
        </authorList>
    </citation>
    <scope>NUCLEOTIDE SEQUENCE [LARGE SCALE GENOMIC DNA]</scope>
    <source>
        <strain evidence="2 3">188UL20-2</strain>
    </source>
</reference>
<sequence>MTSIAIDTLDTFTAQVSTQSNASHSTTFKDPYNIAYFLGFVAVLALPLLPAILTWTKVMGGYSF</sequence>
<comment type="caution">
    <text evidence="2">The sequence shown here is derived from an EMBL/GenBank/DDBJ whole genome shotgun (WGS) entry which is preliminary data.</text>
</comment>
<accession>A0ABS2HFA7</accession>
<keyword evidence="1" id="KW-0472">Membrane</keyword>
<gene>
    <name evidence="2" type="ORF">JQC93_07470</name>
</gene>
<dbReference type="Proteomes" id="UP000809621">
    <property type="component" value="Unassembled WGS sequence"/>
</dbReference>